<evidence type="ECO:0000313" key="1">
    <source>
        <dbReference type="EMBL" id="KAL2741579.1"/>
    </source>
</evidence>
<evidence type="ECO:0008006" key="3">
    <source>
        <dbReference type="Google" id="ProtNLM"/>
    </source>
</evidence>
<accession>A0ABD2C947</accession>
<proteinExistence type="predicted"/>
<gene>
    <name evidence="1" type="ORF">V1478_000035</name>
</gene>
<reference evidence="1 2" key="1">
    <citation type="journal article" date="2024" name="Ann. Entomol. Soc. Am.">
        <title>Genomic analyses of the southern and eastern yellowjacket wasps (Hymenoptera: Vespidae) reveal evolutionary signatures of social life.</title>
        <authorList>
            <person name="Catto M.A."/>
            <person name="Caine P.B."/>
            <person name="Orr S.E."/>
            <person name="Hunt B.G."/>
            <person name="Goodisman M.A.D."/>
        </authorList>
    </citation>
    <scope>NUCLEOTIDE SEQUENCE [LARGE SCALE GENOMIC DNA]</scope>
    <source>
        <strain evidence="1">233</strain>
        <tissue evidence="1">Head and thorax</tissue>
    </source>
</reference>
<evidence type="ECO:0000313" key="2">
    <source>
        <dbReference type="Proteomes" id="UP001607302"/>
    </source>
</evidence>
<comment type="caution">
    <text evidence="1">The sequence shown here is derived from an EMBL/GenBank/DDBJ whole genome shotgun (WGS) entry which is preliminary data.</text>
</comment>
<keyword evidence="2" id="KW-1185">Reference proteome</keyword>
<dbReference type="EMBL" id="JAUDFV010000009">
    <property type="protein sequence ID" value="KAL2741579.1"/>
    <property type="molecule type" value="Genomic_DNA"/>
</dbReference>
<organism evidence="1 2">
    <name type="scientific">Vespula squamosa</name>
    <name type="common">Southern yellow jacket</name>
    <name type="synonym">Wasp</name>
    <dbReference type="NCBI Taxonomy" id="30214"/>
    <lineage>
        <taxon>Eukaryota</taxon>
        <taxon>Metazoa</taxon>
        <taxon>Ecdysozoa</taxon>
        <taxon>Arthropoda</taxon>
        <taxon>Hexapoda</taxon>
        <taxon>Insecta</taxon>
        <taxon>Pterygota</taxon>
        <taxon>Neoptera</taxon>
        <taxon>Endopterygota</taxon>
        <taxon>Hymenoptera</taxon>
        <taxon>Apocrita</taxon>
        <taxon>Aculeata</taxon>
        <taxon>Vespoidea</taxon>
        <taxon>Vespidae</taxon>
        <taxon>Vespinae</taxon>
        <taxon>Vespula</taxon>
    </lineage>
</organism>
<name>A0ABD2C947_VESSQ</name>
<dbReference type="AlphaFoldDB" id="A0ABD2C947"/>
<protein>
    <recommendedName>
        <fullName evidence="3">Maturase K</fullName>
    </recommendedName>
</protein>
<dbReference type="Proteomes" id="UP001607302">
    <property type="component" value="Unassembled WGS sequence"/>
</dbReference>
<sequence length="102" mass="12518">MYTRNFNCFSYRCDQLSQLKEEIVDNYHCSRSEGRNKLRENWRCHLFVSFDIVKFFPYIHYLWQLSPQSDREGRILQNFLIFGHLEYGPILRYFANQSPRIL</sequence>